<name>A0AAW0AUB1_9AGAR</name>
<protein>
    <submittedName>
        <fullName evidence="2">Uncharacterized protein</fullName>
    </submittedName>
</protein>
<feature type="compositionally biased region" description="Acidic residues" evidence="1">
    <location>
        <begin position="86"/>
        <end position="102"/>
    </location>
</feature>
<organism evidence="2 3">
    <name type="scientific">Paramarasmius palmivorus</name>
    <dbReference type="NCBI Taxonomy" id="297713"/>
    <lineage>
        <taxon>Eukaryota</taxon>
        <taxon>Fungi</taxon>
        <taxon>Dikarya</taxon>
        <taxon>Basidiomycota</taxon>
        <taxon>Agaricomycotina</taxon>
        <taxon>Agaricomycetes</taxon>
        <taxon>Agaricomycetidae</taxon>
        <taxon>Agaricales</taxon>
        <taxon>Marasmiineae</taxon>
        <taxon>Marasmiaceae</taxon>
        <taxon>Paramarasmius</taxon>
    </lineage>
</organism>
<dbReference type="Proteomes" id="UP001383192">
    <property type="component" value="Unassembled WGS sequence"/>
</dbReference>
<feature type="compositionally biased region" description="Basic and acidic residues" evidence="1">
    <location>
        <begin position="74"/>
        <end position="85"/>
    </location>
</feature>
<evidence type="ECO:0000313" key="3">
    <source>
        <dbReference type="Proteomes" id="UP001383192"/>
    </source>
</evidence>
<reference evidence="2 3" key="1">
    <citation type="submission" date="2024-01" db="EMBL/GenBank/DDBJ databases">
        <title>A draft genome for a cacao thread blight-causing isolate of Paramarasmius palmivorus.</title>
        <authorList>
            <person name="Baruah I.K."/>
            <person name="Bukari Y."/>
            <person name="Amoako-Attah I."/>
            <person name="Meinhardt L.W."/>
            <person name="Bailey B.A."/>
            <person name="Cohen S.P."/>
        </authorList>
    </citation>
    <scope>NUCLEOTIDE SEQUENCE [LARGE SCALE GENOMIC DNA]</scope>
    <source>
        <strain evidence="2 3">GH-12</strain>
    </source>
</reference>
<dbReference type="AlphaFoldDB" id="A0AAW0AUB1"/>
<feature type="region of interest" description="Disordered" evidence="1">
    <location>
        <begin position="38"/>
        <end position="112"/>
    </location>
</feature>
<feature type="compositionally biased region" description="Pro residues" evidence="1">
    <location>
        <begin position="38"/>
        <end position="53"/>
    </location>
</feature>
<feature type="region of interest" description="Disordered" evidence="1">
    <location>
        <begin position="1"/>
        <end position="20"/>
    </location>
</feature>
<feature type="compositionally biased region" description="Basic and acidic residues" evidence="1">
    <location>
        <begin position="161"/>
        <end position="173"/>
    </location>
</feature>
<sequence>MAVQAKVIKSKATASWLPPEEEVEDLIAKYEDFDFRFPLPPPVAPLPKTPPPVASSSRVPKRKGYKSNLDNSDSDVKSFKRQKTDQDEDSSSDGSDQSEDPDERNAQIYGGQWYEVYEGENAHIAAEKRNASLCSGRALTSHPKPHSSRGCNWSKVQVTKEGEVAAHKPKGNEKAPIAPRQRGKDKAGV</sequence>
<keyword evidence="3" id="KW-1185">Reference proteome</keyword>
<gene>
    <name evidence="2" type="ORF">VNI00_018657</name>
</gene>
<accession>A0AAW0AUB1</accession>
<proteinExistence type="predicted"/>
<comment type="caution">
    <text evidence="2">The sequence shown here is derived from an EMBL/GenBank/DDBJ whole genome shotgun (WGS) entry which is preliminary data.</text>
</comment>
<feature type="region of interest" description="Disordered" evidence="1">
    <location>
        <begin position="161"/>
        <end position="189"/>
    </location>
</feature>
<evidence type="ECO:0000313" key="2">
    <source>
        <dbReference type="EMBL" id="KAK7017116.1"/>
    </source>
</evidence>
<evidence type="ECO:0000256" key="1">
    <source>
        <dbReference type="SAM" id="MobiDB-lite"/>
    </source>
</evidence>
<dbReference type="EMBL" id="JAYKXP010000257">
    <property type="protein sequence ID" value="KAK7017116.1"/>
    <property type="molecule type" value="Genomic_DNA"/>
</dbReference>